<accession>A0A402A7R7</accession>
<sequence>MIEQVTTLRIPKLVIQGALDPHPTRVAQHFAKLVPSASYIELPHVGHLPWIEQPDLLKEVLRPFLTPLL</sequence>
<organism evidence="1 2">
    <name type="scientific">Tengunoibacter tsumagoiensis</name>
    <dbReference type="NCBI Taxonomy" id="2014871"/>
    <lineage>
        <taxon>Bacteria</taxon>
        <taxon>Bacillati</taxon>
        <taxon>Chloroflexota</taxon>
        <taxon>Ktedonobacteria</taxon>
        <taxon>Ktedonobacterales</taxon>
        <taxon>Dictyobacteraceae</taxon>
        <taxon>Tengunoibacter</taxon>
    </lineage>
</organism>
<reference evidence="2" key="1">
    <citation type="submission" date="2018-12" db="EMBL/GenBank/DDBJ databases">
        <title>Tengunoibacter tsumagoiensis gen. nov., sp. nov., Dictyobacter kobayashii sp. nov., D. alpinus sp. nov., and D. joshuensis sp. nov. and description of Dictyobacteraceae fam. nov. within the order Ktedonobacterales isolated from Tengu-no-mugimeshi.</title>
        <authorList>
            <person name="Wang C.M."/>
            <person name="Zheng Y."/>
            <person name="Sakai Y."/>
            <person name="Toyoda A."/>
            <person name="Minakuchi Y."/>
            <person name="Abe K."/>
            <person name="Yokota A."/>
            <person name="Yabe S."/>
        </authorList>
    </citation>
    <scope>NUCLEOTIDE SEQUENCE [LARGE SCALE GENOMIC DNA]</scope>
    <source>
        <strain evidence="2">Uno3</strain>
    </source>
</reference>
<proteinExistence type="predicted"/>
<dbReference type="Proteomes" id="UP000287352">
    <property type="component" value="Unassembled WGS sequence"/>
</dbReference>
<name>A0A402A7R7_9CHLR</name>
<gene>
    <name evidence="1" type="ORF">KTT_49770</name>
</gene>
<dbReference type="AlphaFoldDB" id="A0A402A7R7"/>
<dbReference type="InterPro" id="IPR029058">
    <property type="entry name" value="AB_hydrolase_fold"/>
</dbReference>
<dbReference type="SUPFAM" id="SSF53474">
    <property type="entry name" value="alpha/beta-Hydrolases"/>
    <property type="match status" value="1"/>
</dbReference>
<evidence type="ECO:0000313" key="1">
    <source>
        <dbReference type="EMBL" id="GCE15118.1"/>
    </source>
</evidence>
<comment type="caution">
    <text evidence="1">The sequence shown here is derived from an EMBL/GenBank/DDBJ whole genome shotgun (WGS) entry which is preliminary data.</text>
</comment>
<dbReference type="Gene3D" id="3.40.50.1820">
    <property type="entry name" value="alpha/beta hydrolase"/>
    <property type="match status" value="1"/>
</dbReference>
<protein>
    <recommendedName>
        <fullName evidence="3">AB hydrolase-1 domain-containing protein</fullName>
    </recommendedName>
</protein>
<dbReference type="EMBL" id="BIFR01000002">
    <property type="protein sequence ID" value="GCE15118.1"/>
    <property type="molecule type" value="Genomic_DNA"/>
</dbReference>
<evidence type="ECO:0008006" key="3">
    <source>
        <dbReference type="Google" id="ProtNLM"/>
    </source>
</evidence>
<keyword evidence="2" id="KW-1185">Reference proteome</keyword>
<evidence type="ECO:0000313" key="2">
    <source>
        <dbReference type="Proteomes" id="UP000287352"/>
    </source>
</evidence>